<dbReference type="OrthoDB" id="9815541at2"/>
<dbReference type="AlphaFoldDB" id="A0A5N8VE81"/>
<dbReference type="SUPFAM" id="SSF47090">
    <property type="entry name" value="PGBD-like"/>
    <property type="match status" value="1"/>
</dbReference>
<sequence length="278" mass="28875">MTASGGNMPRRTALSAEPNLHAEQLAEQLLRLKDHGELSMRQLAARTGYSQKSWERYLGGRSLPPRAAVEALARISDTDPVRLLALHEVATDTWNKGCTPTPSPSPSPSPSPEGPTRSEAQAVSDTSTPAAGTTPALSRSMRIAIGAGAVALVLAVSSTVLLALRVSADEGGPSAASSVPAAASGSAPNPVYTCRIQQIDGLWYAGISRTRNTELSYGNGGPEVAEAQCLLRRAGISPGGIDGMFGPLTQRAVRAMQKRSGLAADGMIGPLTWKALRG</sequence>
<comment type="caution">
    <text evidence="3">The sequence shown here is derived from an EMBL/GenBank/DDBJ whole genome shotgun (WGS) entry which is preliminary data.</text>
</comment>
<dbReference type="SMART" id="SM00530">
    <property type="entry name" value="HTH_XRE"/>
    <property type="match status" value="1"/>
</dbReference>
<dbReference type="GO" id="GO:0003677">
    <property type="term" value="F:DNA binding"/>
    <property type="evidence" value="ECO:0007669"/>
    <property type="project" value="InterPro"/>
</dbReference>
<dbReference type="Pfam" id="PF13560">
    <property type="entry name" value="HTH_31"/>
    <property type="match status" value="1"/>
</dbReference>
<feature type="domain" description="HTH cro/C1-type" evidence="2">
    <location>
        <begin position="24"/>
        <end position="83"/>
    </location>
</feature>
<dbReference type="Pfam" id="PF01471">
    <property type="entry name" value="PG_binding_1"/>
    <property type="match status" value="1"/>
</dbReference>
<dbReference type="InterPro" id="IPR010982">
    <property type="entry name" value="Lambda_DNA-bd_dom_sf"/>
</dbReference>
<organism evidence="3 4">
    <name type="scientific">Streptomyces adustus</name>
    <dbReference type="NCBI Taxonomy" id="1609272"/>
    <lineage>
        <taxon>Bacteria</taxon>
        <taxon>Bacillati</taxon>
        <taxon>Actinomycetota</taxon>
        <taxon>Actinomycetes</taxon>
        <taxon>Kitasatosporales</taxon>
        <taxon>Streptomycetaceae</taxon>
        <taxon>Streptomyces</taxon>
    </lineage>
</organism>
<evidence type="ECO:0000313" key="3">
    <source>
        <dbReference type="EMBL" id="MPY33156.1"/>
    </source>
</evidence>
<dbReference type="Gene3D" id="1.10.101.10">
    <property type="entry name" value="PGBD-like superfamily/PGBD"/>
    <property type="match status" value="1"/>
</dbReference>
<feature type="compositionally biased region" description="Pro residues" evidence="1">
    <location>
        <begin position="101"/>
        <end position="113"/>
    </location>
</feature>
<feature type="region of interest" description="Disordered" evidence="1">
    <location>
        <begin position="93"/>
        <end position="135"/>
    </location>
</feature>
<gene>
    <name evidence="3" type="ORF">FNH09_18385</name>
</gene>
<reference evidence="3 4" key="1">
    <citation type="submission" date="2019-07" db="EMBL/GenBank/DDBJ databases">
        <title>New species of Amycolatopsis and Streptomyces.</title>
        <authorList>
            <person name="Duangmal K."/>
            <person name="Teo W.F.A."/>
            <person name="Lipun K."/>
        </authorList>
    </citation>
    <scope>NUCLEOTIDE SEQUENCE [LARGE SCALE GENOMIC DNA]</scope>
    <source>
        <strain evidence="3 4">NBRC 109810</strain>
    </source>
</reference>
<accession>A0A5N8VE81</accession>
<dbReference type="InterPro" id="IPR036365">
    <property type="entry name" value="PGBD-like_sf"/>
</dbReference>
<dbReference type="CDD" id="cd00093">
    <property type="entry name" value="HTH_XRE"/>
    <property type="match status" value="1"/>
</dbReference>
<evidence type="ECO:0000313" key="4">
    <source>
        <dbReference type="Proteomes" id="UP000325849"/>
    </source>
</evidence>
<proteinExistence type="predicted"/>
<name>A0A5N8VE81_9ACTN</name>
<feature type="compositionally biased region" description="Polar residues" evidence="1">
    <location>
        <begin position="118"/>
        <end position="135"/>
    </location>
</feature>
<dbReference type="InterPro" id="IPR036366">
    <property type="entry name" value="PGBDSf"/>
</dbReference>
<protein>
    <submittedName>
        <fullName evidence="3">Helix-turn-helix domain-containing protein</fullName>
    </submittedName>
</protein>
<evidence type="ECO:0000256" key="1">
    <source>
        <dbReference type="SAM" id="MobiDB-lite"/>
    </source>
</evidence>
<dbReference type="Gene3D" id="1.10.260.40">
    <property type="entry name" value="lambda repressor-like DNA-binding domains"/>
    <property type="match status" value="1"/>
</dbReference>
<dbReference type="InterPro" id="IPR001387">
    <property type="entry name" value="Cro/C1-type_HTH"/>
</dbReference>
<evidence type="ECO:0000259" key="2">
    <source>
        <dbReference type="SMART" id="SM00530"/>
    </source>
</evidence>
<dbReference type="Proteomes" id="UP000325849">
    <property type="component" value="Unassembled WGS sequence"/>
</dbReference>
<keyword evidence="4" id="KW-1185">Reference proteome</keyword>
<dbReference type="SUPFAM" id="SSF47413">
    <property type="entry name" value="lambda repressor-like DNA-binding domains"/>
    <property type="match status" value="1"/>
</dbReference>
<dbReference type="InterPro" id="IPR002477">
    <property type="entry name" value="Peptidoglycan-bd-like"/>
</dbReference>
<dbReference type="EMBL" id="VJZD01000066">
    <property type="protein sequence ID" value="MPY33156.1"/>
    <property type="molecule type" value="Genomic_DNA"/>
</dbReference>